<accession>S7VBV7</accession>
<evidence type="ECO:0000313" key="1">
    <source>
        <dbReference type="EMBL" id="EPR67695.1"/>
    </source>
</evidence>
<gene>
    <name evidence="1" type="ORF">ADICYQ_3335</name>
</gene>
<sequence length="40" mass="4769">MRNRSFLVPVIIPMSKGELLIWEFNAELVALKWVEKIQIR</sequence>
<organism evidence="1 2">
    <name type="scientific">Cyclobacterium qasimii M12-11B</name>
    <dbReference type="NCBI Taxonomy" id="641524"/>
    <lineage>
        <taxon>Bacteria</taxon>
        <taxon>Pseudomonadati</taxon>
        <taxon>Bacteroidota</taxon>
        <taxon>Cytophagia</taxon>
        <taxon>Cytophagales</taxon>
        <taxon>Cyclobacteriaceae</taxon>
        <taxon>Cyclobacterium</taxon>
    </lineage>
</organism>
<dbReference type="Proteomes" id="UP000014974">
    <property type="component" value="Unassembled WGS sequence"/>
</dbReference>
<dbReference type="AlphaFoldDB" id="S7VBV7"/>
<dbReference type="EMBL" id="ATNM01000116">
    <property type="protein sequence ID" value="EPR67695.1"/>
    <property type="molecule type" value="Genomic_DNA"/>
</dbReference>
<comment type="caution">
    <text evidence="1">The sequence shown here is derived from an EMBL/GenBank/DDBJ whole genome shotgun (WGS) entry which is preliminary data.</text>
</comment>
<evidence type="ECO:0000313" key="2">
    <source>
        <dbReference type="Proteomes" id="UP000014974"/>
    </source>
</evidence>
<protein>
    <submittedName>
        <fullName evidence="1">Uncharacterized protein</fullName>
    </submittedName>
</protein>
<dbReference type="STRING" id="641524.ADICYQ_3335"/>
<proteinExistence type="predicted"/>
<name>S7VBV7_9BACT</name>
<reference evidence="1 2" key="1">
    <citation type="journal article" date="2013" name="Genome Announc.">
        <title>Draft Genome Sequence of Cyclobacterium qasimii Strain M12-11BT, Isolated from Arctic Marine Sediment.</title>
        <authorList>
            <person name="Shivaji S."/>
            <person name="Ara S."/>
            <person name="Singh A."/>
            <person name="Kumar Pinnaka A."/>
        </authorList>
    </citation>
    <scope>NUCLEOTIDE SEQUENCE [LARGE SCALE GENOMIC DNA]</scope>
    <source>
        <strain evidence="1 2">M12-11B</strain>
    </source>
</reference>